<evidence type="ECO:0000313" key="1">
    <source>
        <dbReference type="Proteomes" id="UP000790787"/>
    </source>
</evidence>
<dbReference type="RefSeq" id="XP_075074491.1">
    <property type="nucleotide sequence ID" value="XM_075218390.1"/>
</dbReference>
<keyword evidence="1" id="KW-1185">Reference proteome</keyword>
<evidence type="ECO:0000313" key="2">
    <source>
        <dbReference type="RefSeq" id="XP_075074491.1"/>
    </source>
</evidence>
<organism evidence="1 2">
    <name type="scientific">Nicotiana tabacum</name>
    <name type="common">Common tobacco</name>
    <dbReference type="NCBI Taxonomy" id="4097"/>
    <lineage>
        <taxon>Eukaryota</taxon>
        <taxon>Viridiplantae</taxon>
        <taxon>Streptophyta</taxon>
        <taxon>Embryophyta</taxon>
        <taxon>Tracheophyta</taxon>
        <taxon>Spermatophyta</taxon>
        <taxon>Magnoliopsida</taxon>
        <taxon>eudicotyledons</taxon>
        <taxon>Gunneridae</taxon>
        <taxon>Pentapetalae</taxon>
        <taxon>asterids</taxon>
        <taxon>lamiids</taxon>
        <taxon>Solanales</taxon>
        <taxon>Solanaceae</taxon>
        <taxon>Nicotianoideae</taxon>
        <taxon>Nicotianeae</taxon>
        <taxon>Nicotiana</taxon>
    </lineage>
</organism>
<sequence>MKQIGAISFNRVVHEMNKNRHYLARVRYPLLLNIPLLWPDIFRFFEGYKPYVVTKRVIWQLPYHGWFKYNTDGASRGNPGRCSYGFCVRDCARELVYAKAIEIGLSKNIIDEAKTIVEGFYYCVDMQLYPLIIGTNLLVMKRTIDGEWNAPWCIGKEMKRINEMKDQFNVIFQHILREGNAVTEF</sequence>
<dbReference type="Proteomes" id="UP000790787">
    <property type="component" value="Chromosome 7"/>
</dbReference>
<name>A0AC58RP28_TOBAC</name>
<accession>A0AC58RP28</accession>
<reference evidence="2" key="2">
    <citation type="submission" date="2025-08" db="UniProtKB">
        <authorList>
            <consortium name="RefSeq"/>
        </authorList>
    </citation>
    <scope>IDENTIFICATION</scope>
    <source>
        <tissue evidence="2">Leaf</tissue>
    </source>
</reference>
<protein>
    <submittedName>
        <fullName evidence="2">Uncharacterized protein LOC142162083</fullName>
    </submittedName>
</protein>
<gene>
    <name evidence="2" type="primary">LOC142162083</name>
</gene>
<reference evidence="1" key="1">
    <citation type="journal article" date="2014" name="Nat. Commun.">
        <title>The tobacco genome sequence and its comparison with those of tomato and potato.</title>
        <authorList>
            <person name="Sierro N."/>
            <person name="Battey J.N."/>
            <person name="Ouadi S."/>
            <person name="Bakaher N."/>
            <person name="Bovet L."/>
            <person name="Willig A."/>
            <person name="Goepfert S."/>
            <person name="Peitsch M.C."/>
            <person name="Ivanov N.V."/>
        </authorList>
    </citation>
    <scope>NUCLEOTIDE SEQUENCE [LARGE SCALE GENOMIC DNA]</scope>
</reference>
<proteinExistence type="predicted"/>